<name>X8E6Y2_MYCXE</name>
<dbReference type="PATRIC" id="fig|1299334.3.peg.375"/>
<evidence type="ECO:0000313" key="1">
    <source>
        <dbReference type="EMBL" id="EUA76319.1"/>
    </source>
</evidence>
<sequence length="43" mass="4587">MPPRSVEHLSHAHYGVIECGYPTFTQPGSAYPPSATGTSETPQ</sequence>
<reference evidence="1" key="1">
    <citation type="submission" date="2014-01" db="EMBL/GenBank/DDBJ databases">
        <authorList>
            <person name="Brown-Elliot B."/>
            <person name="Wallace R."/>
            <person name="Lenaerts A."/>
            <person name="Ordway D."/>
            <person name="DeGroote M.A."/>
            <person name="Parker T."/>
            <person name="Sizemore C."/>
            <person name="Tallon L.J."/>
            <person name="Sadzewicz L.K."/>
            <person name="Sengamalay N."/>
            <person name="Fraser C.M."/>
            <person name="Hine E."/>
            <person name="Shefchek K.A."/>
            <person name="Das S.P."/>
            <person name="Tettelin H."/>
        </authorList>
    </citation>
    <scope>NUCLEOTIDE SEQUENCE [LARGE SCALE GENOMIC DNA]</scope>
    <source>
        <strain evidence="1">4042</strain>
    </source>
</reference>
<dbReference type="AlphaFoldDB" id="X8E6Y2"/>
<comment type="caution">
    <text evidence="1">The sequence shown here is derived from an EMBL/GenBank/DDBJ whole genome shotgun (WGS) entry which is preliminary data.</text>
</comment>
<dbReference type="EMBL" id="JAOB01000006">
    <property type="protein sequence ID" value="EUA76319.1"/>
    <property type="molecule type" value="Genomic_DNA"/>
</dbReference>
<accession>X8E6Y2</accession>
<proteinExistence type="predicted"/>
<organism evidence="1">
    <name type="scientific">Mycobacterium xenopi 4042</name>
    <dbReference type="NCBI Taxonomy" id="1299334"/>
    <lineage>
        <taxon>Bacteria</taxon>
        <taxon>Bacillati</taxon>
        <taxon>Actinomycetota</taxon>
        <taxon>Actinomycetes</taxon>
        <taxon>Mycobacteriales</taxon>
        <taxon>Mycobacteriaceae</taxon>
        <taxon>Mycobacterium</taxon>
    </lineage>
</organism>
<protein>
    <submittedName>
        <fullName evidence="1">Uncharacterized protein</fullName>
    </submittedName>
</protein>
<gene>
    <name evidence="1" type="ORF">I553_7346</name>
</gene>